<evidence type="ECO:0000256" key="1">
    <source>
        <dbReference type="ARBA" id="ARBA00022741"/>
    </source>
</evidence>
<dbReference type="Gene3D" id="3.40.50.300">
    <property type="entry name" value="P-loop containing nucleotide triphosphate hydrolases"/>
    <property type="match status" value="2"/>
</dbReference>
<dbReference type="GO" id="GO:0005524">
    <property type="term" value="F:ATP binding"/>
    <property type="evidence" value="ECO:0007669"/>
    <property type="project" value="UniProtKB-KW"/>
</dbReference>
<evidence type="ECO:0000259" key="11">
    <source>
        <dbReference type="Pfam" id="PF14214"/>
    </source>
</evidence>
<comment type="caution">
    <text evidence="13">The sequence shown here is derived from an EMBL/GenBank/DDBJ whole genome shotgun (WGS) entry which is preliminary data.</text>
</comment>
<evidence type="ECO:0000256" key="5">
    <source>
        <dbReference type="ARBA" id="ARBA00022840"/>
    </source>
</evidence>
<keyword evidence="7 9" id="KW-0234">DNA repair</keyword>
<evidence type="ECO:0000256" key="6">
    <source>
        <dbReference type="ARBA" id="ARBA00023125"/>
    </source>
</evidence>
<dbReference type="AlphaFoldDB" id="A0AAW0MIK9"/>
<comment type="cofactor">
    <cofactor evidence="9">
        <name>Mg(2+)</name>
        <dbReference type="ChEBI" id="CHEBI:18420"/>
    </cofactor>
</comment>
<keyword evidence="9" id="KW-0233">DNA recombination</keyword>
<keyword evidence="5 9" id="KW-0067">ATP-binding</keyword>
<dbReference type="InterPro" id="IPR010285">
    <property type="entry name" value="DNA_helicase_pif1-like_DEAD"/>
</dbReference>
<evidence type="ECO:0000256" key="7">
    <source>
        <dbReference type="ARBA" id="ARBA00023204"/>
    </source>
</evidence>
<dbReference type="GO" id="GO:0000723">
    <property type="term" value="P:telomere maintenance"/>
    <property type="evidence" value="ECO:0007669"/>
    <property type="project" value="InterPro"/>
</dbReference>
<feature type="domain" description="DNA helicase Pif1-like DEAD-box helicase" evidence="10">
    <location>
        <begin position="663"/>
        <end position="885"/>
    </location>
</feature>
<evidence type="ECO:0000256" key="2">
    <source>
        <dbReference type="ARBA" id="ARBA00022763"/>
    </source>
</evidence>
<comment type="similarity">
    <text evidence="9">Belongs to the helicase family.</text>
</comment>
<dbReference type="GO" id="GO:0006281">
    <property type="term" value="P:DNA repair"/>
    <property type="evidence" value="ECO:0007669"/>
    <property type="project" value="UniProtKB-KW"/>
</dbReference>
<dbReference type="SUPFAM" id="SSF52540">
    <property type="entry name" value="P-loop containing nucleoside triphosphate hydrolases"/>
    <property type="match status" value="2"/>
</dbReference>
<evidence type="ECO:0000313" key="14">
    <source>
        <dbReference type="Proteomes" id="UP001460270"/>
    </source>
</evidence>
<comment type="catalytic activity">
    <reaction evidence="9">
        <text>ATP + H2O = ADP + phosphate + H(+)</text>
        <dbReference type="Rhea" id="RHEA:13065"/>
        <dbReference type="ChEBI" id="CHEBI:15377"/>
        <dbReference type="ChEBI" id="CHEBI:15378"/>
        <dbReference type="ChEBI" id="CHEBI:30616"/>
        <dbReference type="ChEBI" id="CHEBI:43474"/>
        <dbReference type="ChEBI" id="CHEBI:456216"/>
        <dbReference type="EC" id="5.6.2.3"/>
    </reaction>
</comment>
<evidence type="ECO:0000256" key="9">
    <source>
        <dbReference type="RuleBase" id="RU363044"/>
    </source>
</evidence>
<protein>
    <recommendedName>
        <fullName evidence="9">ATP-dependent DNA helicase</fullName>
        <ecNumber evidence="9">5.6.2.3</ecNumber>
    </recommendedName>
</protein>
<dbReference type="InterPro" id="IPR051055">
    <property type="entry name" value="PIF1_helicase"/>
</dbReference>
<keyword evidence="2 9" id="KW-0227">DNA damage</keyword>
<feature type="domain" description="DNA helicase Pif1-like 2B" evidence="12">
    <location>
        <begin position="966"/>
        <end position="994"/>
    </location>
</feature>
<evidence type="ECO:0000256" key="8">
    <source>
        <dbReference type="ARBA" id="ARBA00023235"/>
    </source>
</evidence>
<accession>A0AAW0MIK9</accession>
<dbReference type="Pfam" id="PF14214">
    <property type="entry name" value="Helitron_like_N"/>
    <property type="match status" value="1"/>
</dbReference>
<dbReference type="CDD" id="cd18809">
    <property type="entry name" value="SF1_C_RecD"/>
    <property type="match status" value="1"/>
</dbReference>
<proteinExistence type="inferred from homology"/>
<dbReference type="EC" id="5.6.2.3" evidence="9"/>
<reference evidence="14" key="1">
    <citation type="submission" date="2024-04" db="EMBL/GenBank/DDBJ databases">
        <title>Salinicola lusitanus LLJ914,a marine bacterium isolated from the Okinawa Trough.</title>
        <authorList>
            <person name="Li J."/>
        </authorList>
    </citation>
    <scope>NUCLEOTIDE SEQUENCE [LARGE SCALE GENOMIC DNA]</scope>
</reference>
<dbReference type="GO" id="GO:0006310">
    <property type="term" value="P:DNA recombination"/>
    <property type="evidence" value="ECO:0007669"/>
    <property type="project" value="UniProtKB-KW"/>
</dbReference>
<dbReference type="GO" id="GO:0043139">
    <property type="term" value="F:5'-3' DNA helicase activity"/>
    <property type="evidence" value="ECO:0007669"/>
    <property type="project" value="UniProtKB-EC"/>
</dbReference>
<keyword evidence="14" id="KW-1185">Reference proteome</keyword>
<keyword evidence="6" id="KW-0238">DNA-binding</keyword>
<keyword evidence="8" id="KW-0413">Isomerase</keyword>
<dbReference type="Proteomes" id="UP001460270">
    <property type="component" value="Unassembled WGS sequence"/>
</dbReference>
<keyword evidence="4 9" id="KW-0347">Helicase</keyword>
<dbReference type="InterPro" id="IPR049163">
    <property type="entry name" value="Pif1-like_2B_dom"/>
</dbReference>
<dbReference type="InterPro" id="IPR027417">
    <property type="entry name" value="P-loop_NTPase"/>
</dbReference>
<dbReference type="PANTHER" id="PTHR47642:SF5">
    <property type="entry name" value="ATP-DEPENDENT DNA HELICASE"/>
    <property type="match status" value="1"/>
</dbReference>
<dbReference type="Pfam" id="PF05970">
    <property type="entry name" value="PIF1"/>
    <property type="match status" value="1"/>
</dbReference>
<keyword evidence="3 9" id="KW-0378">Hydrolase</keyword>
<sequence length="1143" mass="131082">MAQYVTEIHLARSSMSIQLRKAKPVTRDGRKITASMLKDKTEVEKLVRNKDALRFMTTLRGTPSYWSKCLLDLYAMIRQLGCPTFFITFSAAELSHWPEFIEAIKAQQGENVNFDELDWETKCEILRSNPVTTMRMFDKRIEGLFKYLINSPAKPLGEVTDYFVKTEFQHRGTPHAHILVFTTFEFDLEQDEQILIEFIDKYISAKLPDPNEDPELYKLVTEVQMHSRNHTKTCRKNSNRGCRFGFPQCPIDKTVITKPEKCENLSKESMKKLKSFKALLDEPENASKSLQELLNLSGLTMDEYKLSLHGMSNTNKIIYARDPKDCRVNTHNIPLLRAWRANMDIQVILGPYACVQYVCGYMSKSESVMSEHLKSVVKNMDKKELNESDEMKEVLQAYSKKREVSAQECVARACGLRLKQCSRAIEFLPTDTSVRMSKPMSELENLVNSEDIWKPNLLDKYRSRPETQDFEEMCYADFGSTCRIVYGDEKKGKNVMELLNDMDLYYRYSPEKYPEQYHGNLLKLYLPHRGECQLKTPAFPTYQSFYEGAFVKLPFTDDIFPVKEIVQKNRLKYEKHGKSIELALKDMEERGELIDAWCNLAPESERERLECLDEMQDRPDDDDDVQENDPDLVRPVRTVTDATFIMEPPKLDPVYRQQLYQSLNQMQACVFYAVRDWCIKRVDNVTTEQFFYYINGGAGTGKSHVIKCVYAEASEILSKIERNAYETDLSKPTVLLTAFTGTAAFNICGTTLHTLLKLPRSLKPPYQGLGNKLDEVRAELMNAEIIIIDEISMVSKELFTYVNLRLQQIKGTNKPFGGMSVLAVGDFYQLPPVAQSKPLCVFEASFIDLWNTHFQMITLTEIMRQKDDKTFAEMLNRIRVKNITEELSEDDRQLLSQAVTAPENCPIDVLHIFAKNRFVKAHNSKTLALLYDDIITINADDYKKDARTGTMELQARPCKEEFNGLAAKLELAIGARVMLTRNIDLSQGLVNGAFAKLATLVCSPANPTHVQRLGLDLDNKNPRKKSGSDNLVYLERSEENVTKKKGFVRRQFPIKLAFACTIHKVQGMTTSSAVVSFKQIFQAGMGYVAVSRVTSLSGLHIIDMDETKLYANPDITESLNNMQKSNLEHIMPFITYHNHWTET</sequence>
<gene>
    <name evidence="13" type="ORF">WMY93_034202</name>
</gene>
<organism evidence="13 14">
    <name type="scientific">Mugilogobius chulae</name>
    <name type="common">yellowstripe goby</name>
    <dbReference type="NCBI Taxonomy" id="88201"/>
    <lineage>
        <taxon>Eukaryota</taxon>
        <taxon>Metazoa</taxon>
        <taxon>Chordata</taxon>
        <taxon>Craniata</taxon>
        <taxon>Vertebrata</taxon>
        <taxon>Euteleostomi</taxon>
        <taxon>Actinopterygii</taxon>
        <taxon>Neopterygii</taxon>
        <taxon>Teleostei</taxon>
        <taxon>Neoteleostei</taxon>
        <taxon>Acanthomorphata</taxon>
        <taxon>Gobiaria</taxon>
        <taxon>Gobiiformes</taxon>
        <taxon>Gobioidei</taxon>
        <taxon>Gobiidae</taxon>
        <taxon>Gobionellinae</taxon>
        <taxon>Mugilogobius</taxon>
    </lineage>
</organism>
<dbReference type="InterPro" id="IPR025476">
    <property type="entry name" value="Helitron_helicase-like"/>
</dbReference>
<dbReference type="EMBL" id="JBBPFD010000418">
    <property type="protein sequence ID" value="KAK7878952.1"/>
    <property type="molecule type" value="Genomic_DNA"/>
</dbReference>
<dbReference type="PANTHER" id="PTHR47642">
    <property type="entry name" value="ATP-DEPENDENT DNA HELICASE"/>
    <property type="match status" value="1"/>
</dbReference>
<feature type="non-terminal residue" evidence="13">
    <location>
        <position position="1143"/>
    </location>
</feature>
<keyword evidence="1 9" id="KW-0547">Nucleotide-binding</keyword>
<name>A0AAW0MIK9_9GOBI</name>
<dbReference type="Pfam" id="PF21530">
    <property type="entry name" value="Pif1_2B_dom"/>
    <property type="match status" value="1"/>
</dbReference>
<evidence type="ECO:0000259" key="10">
    <source>
        <dbReference type="Pfam" id="PF05970"/>
    </source>
</evidence>
<evidence type="ECO:0000313" key="13">
    <source>
        <dbReference type="EMBL" id="KAK7878952.1"/>
    </source>
</evidence>
<evidence type="ECO:0000259" key="12">
    <source>
        <dbReference type="Pfam" id="PF21530"/>
    </source>
</evidence>
<evidence type="ECO:0000256" key="3">
    <source>
        <dbReference type="ARBA" id="ARBA00022801"/>
    </source>
</evidence>
<feature type="domain" description="Helitron helicase-like" evidence="11">
    <location>
        <begin position="24"/>
        <end position="180"/>
    </location>
</feature>
<dbReference type="GO" id="GO:0016787">
    <property type="term" value="F:hydrolase activity"/>
    <property type="evidence" value="ECO:0007669"/>
    <property type="project" value="UniProtKB-KW"/>
</dbReference>
<evidence type="ECO:0000256" key="4">
    <source>
        <dbReference type="ARBA" id="ARBA00022806"/>
    </source>
</evidence>